<reference evidence="2 3" key="1">
    <citation type="submission" date="2023-09" db="EMBL/GenBank/DDBJ databases">
        <title>Xinfangfangia sedmenti sp. nov., isolated the sedment.</title>
        <authorList>
            <person name="Xu L."/>
        </authorList>
    </citation>
    <scope>NUCLEOTIDE SEQUENCE [LARGE SCALE GENOMIC DNA]</scope>
    <source>
        <strain evidence="2 3">LG-4</strain>
    </source>
</reference>
<protein>
    <submittedName>
        <fullName evidence="2">Uncharacterized protein</fullName>
    </submittedName>
</protein>
<evidence type="ECO:0000256" key="1">
    <source>
        <dbReference type="SAM" id="MobiDB-lite"/>
    </source>
</evidence>
<evidence type="ECO:0000313" key="3">
    <source>
        <dbReference type="Proteomes" id="UP001247754"/>
    </source>
</evidence>
<dbReference type="Proteomes" id="UP001247754">
    <property type="component" value="Unassembled WGS sequence"/>
</dbReference>
<dbReference type="RefSeq" id="WP_310459428.1">
    <property type="nucleotide sequence ID" value="NZ_JAVKPH010000062.1"/>
</dbReference>
<dbReference type="EMBL" id="JAVKPH010000062">
    <property type="protein sequence ID" value="MDR5655329.1"/>
    <property type="molecule type" value="Genomic_DNA"/>
</dbReference>
<organism evidence="2 3">
    <name type="scientific">Ruixingdingia sedimenti</name>
    <dbReference type="NCBI Taxonomy" id="3073604"/>
    <lineage>
        <taxon>Bacteria</taxon>
        <taxon>Pseudomonadati</taxon>
        <taxon>Pseudomonadota</taxon>
        <taxon>Alphaproteobacteria</taxon>
        <taxon>Rhodobacterales</taxon>
        <taxon>Paracoccaceae</taxon>
        <taxon>Ruixingdingia</taxon>
    </lineage>
</organism>
<feature type="non-terminal residue" evidence="2">
    <location>
        <position position="105"/>
    </location>
</feature>
<name>A0ABU1FFS7_9RHOB</name>
<feature type="region of interest" description="Disordered" evidence="1">
    <location>
        <begin position="71"/>
        <end position="105"/>
    </location>
</feature>
<feature type="compositionally biased region" description="Polar residues" evidence="1">
    <location>
        <begin position="84"/>
        <end position="94"/>
    </location>
</feature>
<keyword evidence="3" id="KW-1185">Reference proteome</keyword>
<gene>
    <name evidence="2" type="ORF">RGD00_22230</name>
</gene>
<sequence length="105" mass="11435">MHDQNQGGRKTTDAHLIVDPPMEAGITWLFGVPGASPAWGVHNPSGSCDTSGDPAGHLFLDNHCRQKIEDEFGDRPDSEDYGQDSFSRHSQNMTVAARATAERKT</sequence>
<accession>A0ABU1FFS7</accession>
<evidence type="ECO:0000313" key="2">
    <source>
        <dbReference type="EMBL" id="MDR5655329.1"/>
    </source>
</evidence>
<proteinExistence type="predicted"/>
<comment type="caution">
    <text evidence="2">The sequence shown here is derived from an EMBL/GenBank/DDBJ whole genome shotgun (WGS) entry which is preliminary data.</text>
</comment>